<gene>
    <name evidence="1" type="ORF">C823_04982</name>
</gene>
<dbReference type="Pfam" id="PF19552">
    <property type="entry name" value="DUF6075"/>
    <property type="match status" value="1"/>
</dbReference>
<dbReference type="OrthoDB" id="9800530at2"/>
<dbReference type="PATRIC" id="fig|1235802.3.peg.5248"/>
<dbReference type="STRING" id="1235802.C823_04982"/>
<dbReference type="eggNOG" id="ENOG5032SVB">
    <property type="taxonomic scope" value="Bacteria"/>
</dbReference>
<dbReference type="EMBL" id="AQFT01000144">
    <property type="protein sequence ID" value="EMZ20432.1"/>
    <property type="molecule type" value="Genomic_DNA"/>
</dbReference>
<proteinExistence type="predicted"/>
<reference evidence="1 2" key="1">
    <citation type="journal article" date="2014" name="Genome Announc.">
        <title>Draft genome sequences of the altered schaedler flora, a defined bacterial community from gnotobiotic mice.</title>
        <authorList>
            <person name="Wannemuehler M.J."/>
            <person name="Overstreet A.M."/>
            <person name="Ward D.V."/>
            <person name="Phillips G.J."/>
        </authorList>
    </citation>
    <scope>NUCLEOTIDE SEQUENCE [LARGE SCALE GENOMIC DNA]</scope>
    <source>
        <strain evidence="1 2">ASF492</strain>
    </source>
</reference>
<dbReference type="AlphaFoldDB" id="N1ZTS7"/>
<protein>
    <submittedName>
        <fullName evidence="1">Uncharacterized protein</fullName>
    </submittedName>
</protein>
<dbReference type="Proteomes" id="UP000012589">
    <property type="component" value="Unassembled WGS sequence"/>
</dbReference>
<name>N1ZTS7_9FIRM</name>
<organism evidence="1 2">
    <name type="scientific">Eubacterium plexicaudatum ASF492</name>
    <dbReference type="NCBI Taxonomy" id="1235802"/>
    <lineage>
        <taxon>Bacteria</taxon>
        <taxon>Bacillati</taxon>
        <taxon>Bacillota</taxon>
        <taxon>Clostridia</taxon>
        <taxon>Eubacteriales</taxon>
        <taxon>Eubacteriaceae</taxon>
        <taxon>Eubacterium</taxon>
    </lineage>
</organism>
<keyword evidence="2" id="KW-1185">Reference proteome</keyword>
<evidence type="ECO:0000313" key="1">
    <source>
        <dbReference type="EMBL" id="EMZ20432.1"/>
    </source>
</evidence>
<dbReference type="InterPro" id="IPR045721">
    <property type="entry name" value="DUF6075"/>
</dbReference>
<dbReference type="HOGENOM" id="CLU_124970_0_0_9"/>
<accession>N1ZTS7</accession>
<sequence>MNNTALRAGAQSANNTHMVFANEEHERFYYEKLEQARYQDCYHKALIYILGISEDTRNHFSQIYDMKSGCVKTECLHQGWQTSGSVKVVRLAFNLYTDGTPSVDDYKRKDEQIGECREYSVSDIFCCGYALYFWQGIKLRYPEYCQKQRSIEEILAEMERKRAENSTDGNEE</sequence>
<comment type="caution">
    <text evidence="1">The sequence shown here is derived from an EMBL/GenBank/DDBJ whole genome shotgun (WGS) entry which is preliminary data.</text>
</comment>
<evidence type="ECO:0000313" key="2">
    <source>
        <dbReference type="Proteomes" id="UP000012589"/>
    </source>
</evidence>